<proteinExistence type="predicted"/>
<dbReference type="EMBL" id="UGMN01000004">
    <property type="protein sequence ID" value="STV08100.1"/>
    <property type="molecule type" value="Genomic_DNA"/>
</dbReference>
<dbReference type="AlphaFoldDB" id="A0A378AGI0"/>
<organism evidence="1 2">
    <name type="scientific">Klebsiella pneumoniae</name>
    <dbReference type="NCBI Taxonomy" id="573"/>
    <lineage>
        <taxon>Bacteria</taxon>
        <taxon>Pseudomonadati</taxon>
        <taxon>Pseudomonadota</taxon>
        <taxon>Gammaproteobacteria</taxon>
        <taxon>Enterobacterales</taxon>
        <taxon>Enterobacteriaceae</taxon>
        <taxon>Klebsiella/Raoultella group</taxon>
        <taxon>Klebsiella</taxon>
        <taxon>Klebsiella pneumoniae complex</taxon>
    </lineage>
</organism>
<gene>
    <name evidence="1" type="ORF">NCTC5053_02160</name>
</gene>
<accession>A0A378AGI0</accession>
<protein>
    <submittedName>
        <fullName evidence="1">Uncharacterized protein</fullName>
    </submittedName>
</protein>
<dbReference type="Proteomes" id="UP000254387">
    <property type="component" value="Unassembled WGS sequence"/>
</dbReference>
<sequence>MKQTVAAYIAKTLEQAGRETYLGRHRRFPQWIER</sequence>
<reference evidence="1 2" key="1">
    <citation type="submission" date="2018-06" db="EMBL/GenBank/DDBJ databases">
        <authorList>
            <consortium name="Pathogen Informatics"/>
            <person name="Doyle S."/>
        </authorList>
    </citation>
    <scope>NUCLEOTIDE SEQUENCE [LARGE SCALE GENOMIC DNA]</scope>
    <source>
        <strain evidence="1 2">NCTC5053</strain>
    </source>
</reference>
<evidence type="ECO:0000313" key="1">
    <source>
        <dbReference type="EMBL" id="STV08100.1"/>
    </source>
</evidence>
<evidence type="ECO:0000313" key="2">
    <source>
        <dbReference type="Proteomes" id="UP000254387"/>
    </source>
</evidence>
<name>A0A378AGI0_KLEPN</name>